<reference evidence="9 10" key="1">
    <citation type="journal article" date="2018" name="Sci. Rep.">
        <title>Raphidocelis subcapitata (=Pseudokirchneriella subcapitata) provides an insight into genome evolution and environmental adaptations in the Sphaeropleales.</title>
        <authorList>
            <person name="Suzuki S."/>
            <person name="Yamaguchi H."/>
            <person name="Nakajima N."/>
            <person name="Kawachi M."/>
        </authorList>
    </citation>
    <scope>NUCLEOTIDE SEQUENCE [LARGE SCALE GENOMIC DNA]</scope>
    <source>
        <strain evidence="9 10">NIES-35</strain>
    </source>
</reference>
<evidence type="ECO:0000256" key="4">
    <source>
        <dbReference type="ARBA" id="ARBA00011867"/>
    </source>
</evidence>
<dbReference type="STRING" id="307507.A0A2V0PEC0"/>
<dbReference type="InterPro" id="IPR000819">
    <property type="entry name" value="Peptidase_M17_C"/>
</dbReference>
<comment type="catalytic activity">
    <reaction evidence="1">
        <text>Release of an N-terminal amino acid, Xaa-|-Yaa-, in which Xaa is preferably Leu, but may be other amino acids including Pro although not Arg or Lys, and Yaa may be Pro. Amino acid amides and methyl esters are also readily hydrolyzed, but rates on arylamides are exceedingly low.</text>
        <dbReference type="EC" id="3.4.11.1"/>
    </reaction>
</comment>
<organism evidence="9 10">
    <name type="scientific">Raphidocelis subcapitata</name>
    <dbReference type="NCBI Taxonomy" id="307507"/>
    <lineage>
        <taxon>Eukaryota</taxon>
        <taxon>Viridiplantae</taxon>
        <taxon>Chlorophyta</taxon>
        <taxon>core chlorophytes</taxon>
        <taxon>Chlorophyceae</taxon>
        <taxon>CS clade</taxon>
        <taxon>Sphaeropleales</taxon>
        <taxon>Selenastraceae</taxon>
        <taxon>Raphidocelis</taxon>
    </lineage>
</organism>
<dbReference type="GO" id="GO:0070006">
    <property type="term" value="F:metalloaminopeptidase activity"/>
    <property type="evidence" value="ECO:0007669"/>
    <property type="project" value="InterPro"/>
</dbReference>
<dbReference type="Proteomes" id="UP000247498">
    <property type="component" value="Unassembled WGS sequence"/>
</dbReference>
<keyword evidence="6" id="KW-0645">Protease</keyword>
<comment type="catalytic activity">
    <reaction evidence="2">
        <text>Release of N-terminal proline from a peptide.</text>
        <dbReference type="EC" id="3.4.11.5"/>
    </reaction>
</comment>
<evidence type="ECO:0000259" key="8">
    <source>
        <dbReference type="PROSITE" id="PS00631"/>
    </source>
</evidence>
<dbReference type="GO" id="GO:0006508">
    <property type="term" value="P:proteolysis"/>
    <property type="evidence" value="ECO:0007669"/>
    <property type="project" value="UniProtKB-KW"/>
</dbReference>
<dbReference type="PROSITE" id="PS00631">
    <property type="entry name" value="CYTOSOL_AP"/>
    <property type="match status" value="1"/>
</dbReference>
<comment type="similarity">
    <text evidence="3">Belongs to the peptidase M17 family.</text>
</comment>
<name>A0A2V0PEC0_9CHLO</name>
<keyword evidence="7" id="KW-0378">Hydrolase</keyword>
<evidence type="ECO:0000256" key="7">
    <source>
        <dbReference type="ARBA" id="ARBA00022801"/>
    </source>
</evidence>
<dbReference type="NCBIfam" id="NF002076">
    <property type="entry name" value="PRK00913.2-3"/>
    <property type="match status" value="1"/>
</dbReference>
<comment type="subunit">
    <text evidence="4">Homohexamer (dimer of homotrimers).</text>
</comment>
<dbReference type="CDD" id="cd00433">
    <property type="entry name" value="Peptidase_M17"/>
    <property type="match status" value="1"/>
</dbReference>
<evidence type="ECO:0000313" key="10">
    <source>
        <dbReference type="Proteomes" id="UP000247498"/>
    </source>
</evidence>
<keyword evidence="10" id="KW-1185">Reference proteome</keyword>
<dbReference type="FunCoup" id="A0A2V0PEC0">
    <property type="interactions" value="1336"/>
</dbReference>
<dbReference type="SUPFAM" id="SSF52949">
    <property type="entry name" value="Macro domain-like"/>
    <property type="match status" value="1"/>
</dbReference>
<dbReference type="HAMAP" id="MF_00181">
    <property type="entry name" value="Cytosol_peptidase_M17"/>
    <property type="match status" value="1"/>
</dbReference>
<dbReference type="InterPro" id="IPR043472">
    <property type="entry name" value="Macro_dom-like"/>
</dbReference>
<dbReference type="GO" id="GO:0005737">
    <property type="term" value="C:cytoplasm"/>
    <property type="evidence" value="ECO:0007669"/>
    <property type="project" value="InterPro"/>
</dbReference>
<dbReference type="PANTHER" id="PTHR11963:SF23">
    <property type="entry name" value="CYTOSOL AMINOPEPTIDASE"/>
    <property type="match status" value="1"/>
</dbReference>
<evidence type="ECO:0000313" key="9">
    <source>
        <dbReference type="EMBL" id="GBF97859.1"/>
    </source>
</evidence>
<proteinExistence type="inferred from homology"/>
<dbReference type="Gene3D" id="3.40.630.10">
    <property type="entry name" value="Zn peptidases"/>
    <property type="match status" value="1"/>
</dbReference>
<gene>
    <name evidence="9" type="ORF">Rsub_11209</name>
</gene>
<dbReference type="Pfam" id="PF02789">
    <property type="entry name" value="Peptidase_M17_N"/>
    <property type="match status" value="1"/>
</dbReference>
<dbReference type="OrthoDB" id="412814at2759"/>
<dbReference type="GO" id="GO:0030145">
    <property type="term" value="F:manganese ion binding"/>
    <property type="evidence" value="ECO:0007669"/>
    <property type="project" value="InterPro"/>
</dbReference>
<dbReference type="EMBL" id="BDRX01000109">
    <property type="protein sequence ID" value="GBF97859.1"/>
    <property type="molecule type" value="Genomic_DNA"/>
</dbReference>
<dbReference type="Pfam" id="PF00883">
    <property type="entry name" value="Peptidase_M17"/>
    <property type="match status" value="1"/>
</dbReference>
<evidence type="ECO:0000256" key="5">
    <source>
        <dbReference type="ARBA" id="ARBA00022438"/>
    </source>
</evidence>
<evidence type="ECO:0000256" key="3">
    <source>
        <dbReference type="ARBA" id="ARBA00009528"/>
    </source>
</evidence>
<dbReference type="Gene3D" id="3.40.220.10">
    <property type="entry name" value="Leucine Aminopeptidase, subunit E, domain 1"/>
    <property type="match status" value="1"/>
</dbReference>
<dbReference type="AlphaFoldDB" id="A0A2V0PEC0"/>
<keyword evidence="5 9" id="KW-0031">Aminopeptidase</keyword>
<evidence type="ECO:0000256" key="1">
    <source>
        <dbReference type="ARBA" id="ARBA00000135"/>
    </source>
</evidence>
<feature type="domain" description="Cytosol aminopeptidase" evidence="8">
    <location>
        <begin position="450"/>
        <end position="457"/>
    </location>
</feature>
<evidence type="ECO:0000256" key="2">
    <source>
        <dbReference type="ARBA" id="ARBA00001585"/>
    </source>
</evidence>
<accession>A0A2V0PEC0</accession>
<protein>
    <submittedName>
        <fullName evidence="9">Leucine aminopeptidase-like</fullName>
    </submittedName>
</protein>
<dbReference type="InterPro" id="IPR008283">
    <property type="entry name" value="Peptidase_M17_N"/>
</dbReference>
<dbReference type="InParanoid" id="A0A2V0PEC0"/>
<comment type="caution">
    <text evidence="9">The sequence shown here is derived from an EMBL/GenBank/DDBJ whole genome shotgun (WGS) entry which is preliminary data.</text>
</comment>
<evidence type="ECO:0000256" key="6">
    <source>
        <dbReference type="ARBA" id="ARBA00022670"/>
    </source>
</evidence>
<dbReference type="InterPro" id="IPR011356">
    <property type="entry name" value="Leucine_aapep/pepB"/>
</dbReference>
<dbReference type="PANTHER" id="PTHR11963">
    <property type="entry name" value="LEUCINE AMINOPEPTIDASE-RELATED"/>
    <property type="match status" value="1"/>
</dbReference>
<sequence>MLAARGVLRAGSLRRLAARQCALFEARSASSAIACAIPAPAGLAARPAHAPPRHARPAGARRVATMAAAVVVNPVPAPKAVLFEPESLPAVTVAPGDALEWTGDVLVIAVTEDDLEVKDEQAAISSAALKGLDASLQGVLAELVASGGFEGKAGQSTRAVRVLGAPAAHVALAGLGKRDKLAAVAEWGQSPFQTLGASVAALCKANKLKAAGLAFAAPPPGSAAAGVQRVVAGALQGAYESSRFKSKAPKGARLESLALLGLGSAPGLDAAIKHGAAVAVGGQLTRYLVEAPPNVCTPSHLAAAAKHVAGIAPDRFKLQVLEAEECAALGMGCFLGVAEASHEPAKFIHLTYSPPGKAAKKVAIVGKGLTFDSGGYNLKAGAGSMIELMKFDMGGAAATLGAARILADTQPAGVEVHFVIASCENMVSAKGLRPGDILTAASGKTVEVNNTDAEGRLTLADALWFVQEKAGVEAVVDIATLTGACMIALGGEVAGLFTPSDAMASAVGAAAKEAGEKVWRMPMEANYFEQLKSSCADMKNTGGRMGGSITASLFLKEFVKEGVEWAHLDIAGPVWSEKEQLPTGYGAATLAEWATLQGAAAPKAQ</sequence>
<dbReference type="SUPFAM" id="SSF53187">
    <property type="entry name" value="Zn-dependent exopeptidases"/>
    <property type="match status" value="1"/>
</dbReference>
<dbReference type="PRINTS" id="PR00481">
    <property type="entry name" value="LAMNOPPTDASE"/>
</dbReference>
<dbReference type="InterPro" id="IPR023042">
    <property type="entry name" value="Peptidase_M17_leu_NH2_pept"/>
</dbReference>